<dbReference type="Proteomes" id="UP001515100">
    <property type="component" value="Unassembled WGS sequence"/>
</dbReference>
<gene>
    <name evidence="1" type="ORF">ESP62_004955</name>
</gene>
<reference evidence="1" key="1">
    <citation type="submission" date="2019-09" db="EMBL/GenBank/DDBJ databases">
        <authorList>
            <person name="Li J."/>
        </authorList>
    </citation>
    <scope>NUCLEOTIDE SEQUENCE [LARGE SCALE GENOMIC DNA]</scope>
    <source>
        <strain evidence="1">NRBC 14897</strain>
    </source>
</reference>
<dbReference type="OrthoDB" id="3695711at2"/>
<keyword evidence="2" id="KW-1185">Reference proteome</keyword>
<evidence type="ECO:0000313" key="2">
    <source>
        <dbReference type="Proteomes" id="UP001515100"/>
    </source>
</evidence>
<dbReference type="AlphaFoldDB" id="A0A641ARG3"/>
<proteinExistence type="predicted"/>
<dbReference type="EMBL" id="SDPP02000001">
    <property type="protein sequence ID" value="KAA1380529.1"/>
    <property type="molecule type" value="Genomic_DNA"/>
</dbReference>
<sequence length="83" mass="8772">MGIFKDAKVGSIVQEAEKAAAAGRGVFTPKLNTPASQHGLSGDIADWGLMIDGIEGAGWTLAHWTVGMDTKGRAEAYPLFRRA</sequence>
<evidence type="ECO:0000313" key="1">
    <source>
        <dbReference type="EMBL" id="KAA1380529.1"/>
    </source>
</evidence>
<accession>A0A641ARG3</accession>
<name>A0A641ARG3_9ACTN</name>
<comment type="caution">
    <text evidence="1">The sequence shown here is derived from an EMBL/GenBank/DDBJ whole genome shotgun (WGS) entry which is preliminary data.</text>
</comment>
<dbReference type="RefSeq" id="WP_129181083.1">
    <property type="nucleotide sequence ID" value="NZ_JAGIOG010000001.1"/>
</dbReference>
<organism evidence="1 2">
    <name type="scientific">Aeromicrobium fastidiosum</name>
    <dbReference type="NCBI Taxonomy" id="52699"/>
    <lineage>
        <taxon>Bacteria</taxon>
        <taxon>Bacillati</taxon>
        <taxon>Actinomycetota</taxon>
        <taxon>Actinomycetes</taxon>
        <taxon>Propionibacteriales</taxon>
        <taxon>Nocardioidaceae</taxon>
        <taxon>Aeromicrobium</taxon>
    </lineage>
</organism>
<protein>
    <submittedName>
        <fullName evidence="1">Uncharacterized protein</fullName>
    </submittedName>
</protein>